<evidence type="ECO:0000313" key="2">
    <source>
        <dbReference type="EMBL" id="GMK57769.1"/>
    </source>
</evidence>
<feature type="compositionally biased region" description="Low complexity" evidence="1">
    <location>
        <begin position="50"/>
        <end position="75"/>
    </location>
</feature>
<evidence type="ECO:0000313" key="3">
    <source>
        <dbReference type="Proteomes" id="UP001222932"/>
    </source>
</evidence>
<comment type="caution">
    <text evidence="2">The sequence shown here is derived from an EMBL/GenBank/DDBJ whole genome shotgun (WGS) entry which is preliminary data.</text>
</comment>
<feature type="compositionally biased region" description="Polar residues" evidence="1">
    <location>
        <begin position="36"/>
        <end position="49"/>
    </location>
</feature>
<proteinExistence type="predicted"/>
<reference evidence="2" key="2">
    <citation type="submission" date="2023-06" db="EMBL/GenBank/DDBJ databases">
        <authorList>
            <person name="Kobayashi Y."/>
            <person name="Kayamori A."/>
            <person name="Aoki K."/>
            <person name="Shiwa Y."/>
            <person name="Fujita N."/>
            <person name="Sugita T."/>
            <person name="Iwasaki W."/>
            <person name="Tanaka N."/>
            <person name="Takashima M."/>
        </authorList>
    </citation>
    <scope>NUCLEOTIDE SEQUENCE</scope>
    <source>
        <strain evidence="2">HIS016</strain>
    </source>
</reference>
<feature type="region of interest" description="Disordered" evidence="1">
    <location>
        <begin position="1"/>
        <end position="116"/>
    </location>
</feature>
<feature type="compositionally biased region" description="Low complexity" evidence="1">
    <location>
        <begin position="1"/>
        <end position="14"/>
    </location>
</feature>
<evidence type="ECO:0000256" key="1">
    <source>
        <dbReference type="SAM" id="MobiDB-lite"/>
    </source>
</evidence>
<keyword evidence="3" id="KW-1185">Reference proteome</keyword>
<dbReference type="Proteomes" id="UP001222932">
    <property type="component" value="Unassembled WGS sequence"/>
</dbReference>
<dbReference type="AlphaFoldDB" id="A0AAD3TWI9"/>
<gene>
    <name evidence="2" type="ORF">CspeluHIS016_0406030</name>
</gene>
<accession>A0AAD3TWI9</accession>
<dbReference type="EMBL" id="BTCM01000004">
    <property type="protein sequence ID" value="GMK57769.1"/>
    <property type="molecule type" value="Genomic_DNA"/>
</dbReference>
<organism evidence="2 3">
    <name type="scientific">Cutaneotrichosporon spelunceum</name>
    <dbReference type="NCBI Taxonomy" id="1672016"/>
    <lineage>
        <taxon>Eukaryota</taxon>
        <taxon>Fungi</taxon>
        <taxon>Dikarya</taxon>
        <taxon>Basidiomycota</taxon>
        <taxon>Agaricomycotina</taxon>
        <taxon>Tremellomycetes</taxon>
        <taxon>Trichosporonales</taxon>
        <taxon>Trichosporonaceae</taxon>
        <taxon>Cutaneotrichosporon</taxon>
    </lineage>
</organism>
<name>A0AAD3TWI9_9TREE</name>
<sequence>MARPYSPSYNSYYVPPKPSAPTPRLSSHPFFVDQTPYLSSRRLSNMSLQSTASSYRSPSASGSSSTTSPSASAVSLNWPFRKTPHSPPTETGRPRGHSRAASTGHEVTSSPASTTLTPKAASLHTATAPIDRRCLQWMREAERHEHEWILGSVASRSAGRGRVFFPSSNEHAEPTEEVEVLHEPRSNTCDVVKRRFRLVST</sequence>
<feature type="compositionally biased region" description="Polar residues" evidence="1">
    <location>
        <begin position="105"/>
        <end position="116"/>
    </location>
</feature>
<protein>
    <submittedName>
        <fullName evidence="2">Uncharacterized protein</fullName>
    </submittedName>
</protein>
<reference evidence="2" key="1">
    <citation type="journal article" date="2023" name="BMC Genomics">
        <title>Chromosome-level genome assemblies of Cutaneotrichosporon spp. (Trichosporonales, Basidiomycota) reveal imbalanced evolution between nucleotide sequences and chromosome synteny.</title>
        <authorList>
            <person name="Kobayashi Y."/>
            <person name="Kayamori A."/>
            <person name="Aoki K."/>
            <person name="Shiwa Y."/>
            <person name="Matsutani M."/>
            <person name="Fujita N."/>
            <person name="Sugita T."/>
            <person name="Iwasaki W."/>
            <person name="Tanaka N."/>
            <person name="Takashima M."/>
        </authorList>
    </citation>
    <scope>NUCLEOTIDE SEQUENCE</scope>
    <source>
        <strain evidence="2">HIS016</strain>
    </source>
</reference>